<organism evidence="1 2">
    <name type="scientific">Melia azedarach</name>
    <name type="common">Chinaberry tree</name>
    <dbReference type="NCBI Taxonomy" id="155640"/>
    <lineage>
        <taxon>Eukaryota</taxon>
        <taxon>Viridiplantae</taxon>
        <taxon>Streptophyta</taxon>
        <taxon>Embryophyta</taxon>
        <taxon>Tracheophyta</taxon>
        <taxon>Spermatophyta</taxon>
        <taxon>Magnoliopsida</taxon>
        <taxon>eudicotyledons</taxon>
        <taxon>Gunneridae</taxon>
        <taxon>Pentapetalae</taxon>
        <taxon>rosids</taxon>
        <taxon>malvids</taxon>
        <taxon>Sapindales</taxon>
        <taxon>Meliaceae</taxon>
        <taxon>Melia</taxon>
    </lineage>
</organism>
<protein>
    <submittedName>
        <fullName evidence="1">Cytoplasmic tRNA 2-thiolation protein 2</fullName>
    </submittedName>
</protein>
<sequence>MACNSSSCQSGCFRNEVEREQHSNPPTETRSDSNEPNLCVKCKANEPMCGAGEDGKFCLDCFRSNLYGKFRLAVTSNALITPADNVLVAFSGGPSSRVALQFVHEMQQRSQKNFDASKDRSLRVFGVGVVYVDESTYYSVPSCEIDKAIQDMKLTVSDLAPPAKELHIVPIESVFSLESSDGRERLKKLLDSVSDPTGREDLLLHLRMLALQKFASENGYNRLVLGLCTSRIACHVISATVKGQGYSLSADIQYADARWEIPVVLPLRDCLAKELNMLCQLDGLKTVEFLNKPHSGINGLVSSFVKLLQQENPSRECTIVRTAGKLTPFHFNKIPELNDSSVPLASRRRQKRFNLKPSESISSESFCPLCYSPLNKSDLTSLNGQESSENSNIFGAACCSSCRFQIFPKDHSSMEHFCSLLPGPVVARAKHGDSNGNFSLLRKQIQDCLLSDSEDET</sequence>
<evidence type="ECO:0000313" key="1">
    <source>
        <dbReference type="EMBL" id="KAJ4706403.1"/>
    </source>
</evidence>
<dbReference type="EMBL" id="CM051404">
    <property type="protein sequence ID" value="KAJ4706403.1"/>
    <property type="molecule type" value="Genomic_DNA"/>
</dbReference>
<proteinExistence type="predicted"/>
<accession>A0ACC1X6X1</accession>
<gene>
    <name evidence="1" type="ORF">OWV82_020053</name>
</gene>
<comment type="caution">
    <text evidence="1">The sequence shown here is derived from an EMBL/GenBank/DDBJ whole genome shotgun (WGS) entry which is preliminary data.</text>
</comment>
<evidence type="ECO:0000313" key="2">
    <source>
        <dbReference type="Proteomes" id="UP001164539"/>
    </source>
</evidence>
<keyword evidence="2" id="KW-1185">Reference proteome</keyword>
<dbReference type="Proteomes" id="UP001164539">
    <property type="component" value="Chromosome 11"/>
</dbReference>
<name>A0ACC1X6X1_MELAZ</name>
<reference evidence="1 2" key="1">
    <citation type="journal article" date="2023" name="Science">
        <title>Complex scaffold remodeling in plant triterpene biosynthesis.</title>
        <authorList>
            <person name="De La Pena R."/>
            <person name="Hodgson H."/>
            <person name="Liu J.C."/>
            <person name="Stephenson M.J."/>
            <person name="Martin A.C."/>
            <person name="Owen C."/>
            <person name="Harkess A."/>
            <person name="Leebens-Mack J."/>
            <person name="Jimenez L.E."/>
            <person name="Osbourn A."/>
            <person name="Sattely E.S."/>
        </authorList>
    </citation>
    <scope>NUCLEOTIDE SEQUENCE [LARGE SCALE GENOMIC DNA]</scope>
    <source>
        <strain evidence="2">cv. JPN11</strain>
        <tissue evidence="1">Leaf</tissue>
    </source>
</reference>